<accession>A0A8C7Y773</accession>
<organism evidence="1 2">
    <name type="scientific">Oryzias sinensis</name>
    <name type="common">Chinese medaka</name>
    <dbReference type="NCBI Taxonomy" id="183150"/>
    <lineage>
        <taxon>Eukaryota</taxon>
        <taxon>Metazoa</taxon>
        <taxon>Chordata</taxon>
        <taxon>Craniata</taxon>
        <taxon>Vertebrata</taxon>
        <taxon>Euteleostomi</taxon>
        <taxon>Actinopterygii</taxon>
        <taxon>Neopterygii</taxon>
        <taxon>Teleostei</taxon>
        <taxon>Neoteleostei</taxon>
        <taxon>Acanthomorphata</taxon>
        <taxon>Ovalentaria</taxon>
        <taxon>Atherinomorphae</taxon>
        <taxon>Beloniformes</taxon>
        <taxon>Adrianichthyidae</taxon>
        <taxon>Oryziinae</taxon>
        <taxon>Oryzias</taxon>
    </lineage>
</organism>
<reference evidence="1" key="1">
    <citation type="submission" date="2025-08" db="UniProtKB">
        <authorList>
            <consortium name="Ensembl"/>
        </authorList>
    </citation>
    <scope>IDENTIFICATION</scope>
</reference>
<reference evidence="1" key="2">
    <citation type="submission" date="2025-09" db="UniProtKB">
        <authorList>
            <consortium name="Ensembl"/>
        </authorList>
    </citation>
    <scope>IDENTIFICATION</scope>
</reference>
<dbReference type="Proteomes" id="UP000694383">
    <property type="component" value="Unplaced"/>
</dbReference>
<evidence type="ECO:0000313" key="1">
    <source>
        <dbReference type="Ensembl" id="ENSOSIP00000022750.1"/>
    </source>
</evidence>
<proteinExistence type="predicted"/>
<keyword evidence="2" id="KW-1185">Reference proteome</keyword>
<sequence>HVVLTLLPTPQTCFHDHACCCSALLWPAQLIAVRAAESTLEEMCQKEMRSCRGGQSAALCNVKETQQHSEEEVGAFTKFIEAMGFTAPLKYNKWIRKLHSGS</sequence>
<name>A0A8C7Y773_9TELE</name>
<evidence type="ECO:0000313" key="2">
    <source>
        <dbReference type="Proteomes" id="UP000694383"/>
    </source>
</evidence>
<dbReference type="AlphaFoldDB" id="A0A8C7Y773"/>
<dbReference type="Ensembl" id="ENSOSIT00000024028.1">
    <property type="protein sequence ID" value="ENSOSIP00000022750.1"/>
    <property type="gene ID" value="ENSOSIG00000011959.1"/>
</dbReference>
<protein>
    <submittedName>
        <fullName evidence="1">Uncharacterized protein</fullName>
    </submittedName>
</protein>